<accession>A0A833YFW6</accession>
<feature type="region of interest" description="Disordered" evidence="1">
    <location>
        <begin position="34"/>
        <end position="69"/>
    </location>
</feature>
<gene>
    <name evidence="2" type="ORF">HJG60_009610</name>
</gene>
<evidence type="ECO:0000313" key="2">
    <source>
        <dbReference type="EMBL" id="KAF6073487.1"/>
    </source>
</evidence>
<proteinExistence type="predicted"/>
<feature type="region of interest" description="Disordered" evidence="1">
    <location>
        <begin position="236"/>
        <end position="257"/>
    </location>
</feature>
<evidence type="ECO:0000256" key="1">
    <source>
        <dbReference type="SAM" id="MobiDB-lite"/>
    </source>
</evidence>
<name>A0A833YFW6_9CHIR</name>
<sequence length="257" mass="27705">MGRTADSALCHPWAEGSRWGGPACLGFPAVESQGRVSGHGDSRLELRCQPGGPAESSRRRGPPRLAPPGRHVCSHLSQAALSATADIDRGPGGSLTCRNASLGTHMPTMGLIERNSTSGPPKGPRELSRCLCVTVSAYSGFPEAARRRQTLGVEKRAGRYLQRSWWPESACWRPESQFPPGTQGVMCHRGCVTAEEPEVMEADSFVVEMSAPHLAPEGDPFLKTDLMCLFLGREGRKKEKERSISVQLPLTPPPLGT</sequence>
<reference evidence="2 3" key="1">
    <citation type="journal article" date="2020" name="Nature">
        <title>Six reference-quality genomes reveal evolution of bat adaptations.</title>
        <authorList>
            <person name="Jebb D."/>
            <person name="Huang Z."/>
            <person name="Pippel M."/>
            <person name="Hughes G.M."/>
            <person name="Lavrichenko K."/>
            <person name="Devanna P."/>
            <person name="Winkler S."/>
            <person name="Jermiin L.S."/>
            <person name="Skirmuntt E.C."/>
            <person name="Katzourakis A."/>
            <person name="Burkitt-Gray L."/>
            <person name="Ray D.A."/>
            <person name="Sullivan K.A.M."/>
            <person name="Roscito J.G."/>
            <person name="Kirilenko B.M."/>
            <person name="Davalos L.M."/>
            <person name="Corthals A.P."/>
            <person name="Power M.L."/>
            <person name="Jones G."/>
            <person name="Ransome R.D."/>
            <person name="Dechmann D.K.N."/>
            <person name="Locatelli A.G."/>
            <person name="Puechmaille S.J."/>
            <person name="Fedrigo O."/>
            <person name="Jarvis E.D."/>
            <person name="Hiller M."/>
            <person name="Vernes S.C."/>
            <person name="Myers E.W."/>
            <person name="Teeling E.C."/>
        </authorList>
    </citation>
    <scope>NUCLEOTIDE SEQUENCE [LARGE SCALE GENOMIC DNA]</scope>
    <source>
        <strain evidence="2">Bat1K_MPI-CBG_1</strain>
    </source>
</reference>
<comment type="caution">
    <text evidence="2">The sequence shown here is derived from an EMBL/GenBank/DDBJ whole genome shotgun (WGS) entry which is preliminary data.</text>
</comment>
<organism evidence="2 3">
    <name type="scientific">Phyllostomus discolor</name>
    <name type="common">pale spear-nosed bat</name>
    <dbReference type="NCBI Taxonomy" id="89673"/>
    <lineage>
        <taxon>Eukaryota</taxon>
        <taxon>Metazoa</taxon>
        <taxon>Chordata</taxon>
        <taxon>Craniata</taxon>
        <taxon>Vertebrata</taxon>
        <taxon>Euteleostomi</taxon>
        <taxon>Mammalia</taxon>
        <taxon>Eutheria</taxon>
        <taxon>Laurasiatheria</taxon>
        <taxon>Chiroptera</taxon>
        <taxon>Yangochiroptera</taxon>
        <taxon>Phyllostomidae</taxon>
        <taxon>Phyllostominae</taxon>
        <taxon>Phyllostomus</taxon>
    </lineage>
</organism>
<evidence type="ECO:0000313" key="3">
    <source>
        <dbReference type="Proteomes" id="UP000664940"/>
    </source>
</evidence>
<dbReference type="AlphaFoldDB" id="A0A833YFW6"/>
<protein>
    <submittedName>
        <fullName evidence="2">Uncharacterized protein</fullName>
    </submittedName>
</protein>
<dbReference type="EMBL" id="JABVXQ010000016">
    <property type="protein sequence ID" value="KAF6073487.1"/>
    <property type="molecule type" value="Genomic_DNA"/>
</dbReference>
<dbReference type="Proteomes" id="UP000664940">
    <property type="component" value="Unassembled WGS sequence"/>
</dbReference>